<evidence type="ECO:0000313" key="14">
    <source>
        <dbReference type="EMBL" id="MCF2532077.1"/>
    </source>
</evidence>
<dbReference type="RefSeq" id="WP_235056795.1">
    <property type="nucleotide sequence ID" value="NZ_JAKFHA010000029.1"/>
</dbReference>
<evidence type="ECO:0000256" key="12">
    <source>
        <dbReference type="SAM" id="MobiDB-lite"/>
    </source>
</evidence>
<protein>
    <recommendedName>
        <fullName evidence="11">Transcriptional regulator WhiB</fullName>
    </recommendedName>
</protein>
<comment type="PTM">
    <text evidence="11">Upon Fe-S cluster removal intramolecular disulfide bonds are formed.</text>
</comment>
<dbReference type="GO" id="GO:0051539">
    <property type="term" value="F:4 iron, 4 sulfur cluster binding"/>
    <property type="evidence" value="ECO:0007669"/>
    <property type="project" value="UniProtKB-UniRule"/>
</dbReference>
<keyword evidence="7 11" id="KW-0805">Transcription regulation</keyword>
<dbReference type="GO" id="GO:0047134">
    <property type="term" value="F:protein-disulfide reductase [NAD(P)H] activity"/>
    <property type="evidence" value="ECO:0007669"/>
    <property type="project" value="TreeGrafter"/>
</dbReference>
<keyword evidence="5 11" id="KW-0408">Iron</keyword>
<evidence type="ECO:0000256" key="4">
    <source>
        <dbReference type="ARBA" id="ARBA00022723"/>
    </source>
</evidence>
<evidence type="ECO:0000256" key="6">
    <source>
        <dbReference type="ARBA" id="ARBA00023014"/>
    </source>
</evidence>
<keyword evidence="8 11" id="KW-0238">DNA-binding</keyword>
<dbReference type="GO" id="GO:0045892">
    <property type="term" value="P:negative regulation of DNA-templated transcription"/>
    <property type="evidence" value="ECO:0007669"/>
    <property type="project" value="TreeGrafter"/>
</dbReference>
<dbReference type="EMBL" id="JAKFHA010000029">
    <property type="protein sequence ID" value="MCF2532077.1"/>
    <property type="molecule type" value="Genomic_DNA"/>
</dbReference>
<sequence length="99" mass="10371">MDDSMTWMAAAACRGSDPAMFQDTDAAPQDGDSGHAAALRVCAACPVRARCLDWALSTRQPQGIWGGRTTADRLALLRAAQPPASRRPAARAAGPRHAA</sequence>
<keyword evidence="4 11" id="KW-0479">Metal-binding</keyword>
<evidence type="ECO:0000256" key="10">
    <source>
        <dbReference type="ARBA" id="ARBA00023163"/>
    </source>
</evidence>
<evidence type="ECO:0000256" key="11">
    <source>
        <dbReference type="HAMAP-Rule" id="MF_01479"/>
    </source>
</evidence>
<evidence type="ECO:0000256" key="3">
    <source>
        <dbReference type="ARBA" id="ARBA00022485"/>
    </source>
</evidence>
<feature type="binding site" evidence="11">
    <location>
        <position position="13"/>
    </location>
    <ligand>
        <name>[4Fe-4S] cluster</name>
        <dbReference type="ChEBI" id="CHEBI:49883"/>
    </ligand>
</feature>
<evidence type="ECO:0000313" key="15">
    <source>
        <dbReference type="Proteomes" id="UP001165378"/>
    </source>
</evidence>
<feature type="binding site" evidence="11">
    <location>
        <position position="45"/>
    </location>
    <ligand>
        <name>[4Fe-4S] cluster</name>
        <dbReference type="ChEBI" id="CHEBI:49883"/>
    </ligand>
</feature>
<dbReference type="HAMAP" id="MF_01479">
    <property type="entry name" value="WhiB"/>
    <property type="match status" value="1"/>
</dbReference>
<feature type="binding site" evidence="11">
    <location>
        <position position="42"/>
    </location>
    <ligand>
        <name>[4Fe-4S] cluster</name>
        <dbReference type="ChEBI" id="CHEBI:49883"/>
    </ligand>
</feature>
<reference evidence="14" key="1">
    <citation type="submission" date="2022-01" db="EMBL/GenBank/DDBJ databases">
        <title>Genome-Based Taxonomic Classification of the Phylum Actinobacteria.</title>
        <authorList>
            <person name="Gao Y."/>
        </authorList>
    </citation>
    <scope>NUCLEOTIDE SEQUENCE</scope>
    <source>
        <strain evidence="14">KLBMP 8922</strain>
    </source>
</reference>
<evidence type="ECO:0000256" key="7">
    <source>
        <dbReference type="ARBA" id="ARBA00023015"/>
    </source>
</evidence>
<dbReference type="GO" id="GO:0045454">
    <property type="term" value="P:cell redox homeostasis"/>
    <property type="evidence" value="ECO:0007669"/>
    <property type="project" value="TreeGrafter"/>
</dbReference>
<keyword evidence="3 11" id="KW-0004">4Fe-4S</keyword>
<comment type="similarity">
    <text evidence="2 11">Belongs to the WhiB family.</text>
</comment>
<keyword evidence="9 11" id="KW-1015">Disulfide bond</keyword>
<comment type="subcellular location">
    <subcellularLocation>
        <location evidence="1 11">Cytoplasm</location>
    </subcellularLocation>
</comment>
<name>A0AA41Q8D5_9ACTN</name>
<evidence type="ECO:0000259" key="13">
    <source>
        <dbReference type="PROSITE" id="PS51674"/>
    </source>
</evidence>
<evidence type="ECO:0000256" key="5">
    <source>
        <dbReference type="ARBA" id="ARBA00023004"/>
    </source>
</evidence>
<comment type="cofactor">
    <cofactor evidence="11">
        <name>[4Fe-4S] cluster</name>
        <dbReference type="ChEBI" id="CHEBI:49883"/>
    </cofactor>
    <text evidence="11">Binds 1 [4Fe-4S] cluster per subunit. Following nitrosylation of the [4Fe-4S] cluster binds 1 [4Fe-8(NO)] cluster per subunit.</text>
</comment>
<dbReference type="PANTHER" id="PTHR38839">
    <property type="entry name" value="TRANSCRIPTIONAL REGULATOR WHID-RELATED"/>
    <property type="match status" value="1"/>
</dbReference>
<dbReference type="PROSITE" id="PS51674">
    <property type="entry name" value="4FE4S_WBL"/>
    <property type="match status" value="1"/>
</dbReference>
<feature type="binding site" evidence="11">
    <location>
        <position position="51"/>
    </location>
    <ligand>
        <name>[4Fe-4S] cluster</name>
        <dbReference type="ChEBI" id="CHEBI:49883"/>
    </ligand>
</feature>
<dbReference type="Pfam" id="PF02467">
    <property type="entry name" value="Whib"/>
    <property type="match status" value="1"/>
</dbReference>
<dbReference type="GO" id="GO:0005737">
    <property type="term" value="C:cytoplasm"/>
    <property type="evidence" value="ECO:0007669"/>
    <property type="project" value="UniProtKB-SubCell"/>
</dbReference>
<keyword evidence="15" id="KW-1185">Reference proteome</keyword>
<evidence type="ECO:0000256" key="9">
    <source>
        <dbReference type="ARBA" id="ARBA00023157"/>
    </source>
</evidence>
<evidence type="ECO:0000256" key="2">
    <source>
        <dbReference type="ARBA" id="ARBA00006597"/>
    </source>
</evidence>
<dbReference type="InterPro" id="IPR003482">
    <property type="entry name" value="Whib"/>
</dbReference>
<keyword evidence="11" id="KW-0963">Cytoplasm</keyword>
<dbReference type="InterPro" id="IPR034768">
    <property type="entry name" value="4FE4S_WBL"/>
</dbReference>
<feature type="region of interest" description="Disordered" evidence="12">
    <location>
        <begin position="80"/>
        <end position="99"/>
    </location>
</feature>
<dbReference type="AlphaFoldDB" id="A0AA41Q8D5"/>
<dbReference type="GO" id="GO:0003677">
    <property type="term" value="F:DNA binding"/>
    <property type="evidence" value="ECO:0007669"/>
    <property type="project" value="UniProtKB-UniRule"/>
</dbReference>
<accession>A0AA41Q8D5</accession>
<evidence type="ECO:0000256" key="1">
    <source>
        <dbReference type="ARBA" id="ARBA00004496"/>
    </source>
</evidence>
<evidence type="ECO:0000256" key="8">
    <source>
        <dbReference type="ARBA" id="ARBA00023125"/>
    </source>
</evidence>
<feature type="domain" description="4Fe-4S Wbl-type" evidence="13">
    <location>
        <begin position="12"/>
        <end position="75"/>
    </location>
</feature>
<proteinExistence type="inferred from homology"/>
<dbReference type="GO" id="GO:0035731">
    <property type="term" value="F:dinitrosyl-iron complex binding"/>
    <property type="evidence" value="ECO:0007669"/>
    <property type="project" value="UniProtKB-UniRule"/>
</dbReference>
<comment type="PTM">
    <text evidence="11">The Fe-S cluster can be nitrosylated by nitric oxide (NO).</text>
</comment>
<comment type="function">
    <text evidence="11">Acts as a transcriptional regulator. Probably redox-responsive. The apo- but not holo-form probably binds DNA.</text>
</comment>
<comment type="caution">
    <text evidence="14">The sequence shown here is derived from an EMBL/GenBank/DDBJ whole genome shotgun (WGS) entry which is preliminary data.</text>
</comment>
<keyword evidence="6 11" id="KW-0411">Iron-sulfur</keyword>
<organism evidence="14 15">
    <name type="scientific">Yinghuangia soli</name>
    <dbReference type="NCBI Taxonomy" id="2908204"/>
    <lineage>
        <taxon>Bacteria</taxon>
        <taxon>Bacillati</taxon>
        <taxon>Actinomycetota</taxon>
        <taxon>Actinomycetes</taxon>
        <taxon>Kitasatosporales</taxon>
        <taxon>Streptomycetaceae</taxon>
        <taxon>Yinghuangia</taxon>
    </lineage>
</organism>
<keyword evidence="10 11" id="KW-0804">Transcription</keyword>
<gene>
    <name evidence="11" type="primary">whiB</name>
    <name evidence="14" type="ORF">LZ495_33345</name>
</gene>
<dbReference type="GO" id="GO:0046872">
    <property type="term" value="F:metal ion binding"/>
    <property type="evidence" value="ECO:0007669"/>
    <property type="project" value="UniProtKB-KW"/>
</dbReference>
<dbReference type="Proteomes" id="UP001165378">
    <property type="component" value="Unassembled WGS sequence"/>
</dbReference>